<dbReference type="Proteomes" id="UP000494165">
    <property type="component" value="Unassembled WGS sequence"/>
</dbReference>
<keyword evidence="3" id="KW-1185">Reference proteome</keyword>
<name>A0A8S1DI96_9INSE</name>
<accession>A0A8S1DI96</accession>
<dbReference type="EMBL" id="CADEPI010000215">
    <property type="protein sequence ID" value="CAB3380749.1"/>
    <property type="molecule type" value="Genomic_DNA"/>
</dbReference>
<organism evidence="2 3">
    <name type="scientific">Cloeon dipterum</name>
    <dbReference type="NCBI Taxonomy" id="197152"/>
    <lineage>
        <taxon>Eukaryota</taxon>
        <taxon>Metazoa</taxon>
        <taxon>Ecdysozoa</taxon>
        <taxon>Arthropoda</taxon>
        <taxon>Hexapoda</taxon>
        <taxon>Insecta</taxon>
        <taxon>Pterygota</taxon>
        <taxon>Palaeoptera</taxon>
        <taxon>Ephemeroptera</taxon>
        <taxon>Pisciforma</taxon>
        <taxon>Baetidae</taxon>
        <taxon>Cloeon</taxon>
    </lineage>
</organism>
<gene>
    <name evidence="2" type="ORF">CLODIP_2_CD06442</name>
</gene>
<protein>
    <recommendedName>
        <fullName evidence="1">F-box/LRR-repeat protein 15/At3g58940/PEG3-like LRR domain-containing protein</fullName>
    </recommendedName>
</protein>
<dbReference type="PANTHER" id="PTHR13318">
    <property type="entry name" value="PARTNER OF PAIRED, ISOFORM B-RELATED"/>
    <property type="match status" value="1"/>
</dbReference>
<dbReference type="GO" id="GO:0031146">
    <property type="term" value="P:SCF-dependent proteasomal ubiquitin-dependent protein catabolic process"/>
    <property type="evidence" value="ECO:0007669"/>
    <property type="project" value="TreeGrafter"/>
</dbReference>
<evidence type="ECO:0000313" key="3">
    <source>
        <dbReference type="Proteomes" id="UP000494165"/>
    </source>
</evidence>
<dbReference type="SUPFAM" id="SSF52047">
    <property type="entry name" value="RNI-like"/>
    <property type="match status" value="1"/>
</dbReference>
<reference evidence="2 3" key="1">
    <citation type="submission" date="2020-04" db="EMBL/GenBank/DDBJ databases">
        <authorList>
            <person name="Alioto T."/>
            <person name="Alioto T."/>
            <person name="Gomez Garrido J."/>
        </authorList>
    </citation>
    <scope>NUCLEOTIDE SEQUENCE [LARGE SCALE GENOMIC DNA]</scope>
</reference>
<evidence type="ECO:0000259" key="1">
    <source>
        <dbReference type="Pfam" id="PF24758"/>
    </source>
</evidence>
<comment type="caution">
    <text evidence="2">The sequence shown here is derived from an EMBL/GenBank/DDBJ whole genome shotgun (WGS) entry which is preliminary data.</text>
</comment>
<proteinExistence type="predicted"/>
<sequence>MEDETLLRKTKLRLQQKKTAKNWAMKAVLSNMDAYTQEENANFIQSKLSPQMRDDVLQEMLNSRILKKFNTIEEFKGMMRSAFALMTTRTYNLDLYVLMSCHPRPNNDPSSVNDFIEILKMISISAPNVRHMQMRSFDLGRCLANNEVRKECIGYLASLKNLRILEVIGSVSKNAILPQLCRELPNLRVLSAPEIPLLDTCMTEEEIRESFGHLRLLHIESVSSDKKLKMWTVLPHLDIIQSDKKTSFELEDFLEDENIPRALKYLNFEDQKLNESADLSSIKYLEFSCDEKKWEELKKLLNHLTTLEGLTLKIMNNSAPVDDVLLHCGANLRWLTLIGNGLQSVELNCISQLCPRLKVLGVTSVQVTAKTSQQANFRHLEELFTEGLELWTDGSLFAVLSSSPNLRKLDLLGEASSLDELQQIKNSITEKKILGSLQSLHWHMGKTTSGLDFIETSSVLKNASANLPNLRKMKLTFEKGFKSRSDRGWRDWATKSVLSNLDAYTQEGSANHLKIKLSPELRNYVLQELLVIGNSKKCKNMDDFNSLKRSVFALMNNRTYKLDLNILVSSYPSNMNSELVFTEVLRLVSIAAPNVRHLKINTHHITVCSNHIEYRNKSLEYLSSLKELMILEFVGYIHNSMDLVLWCRNLPNLRVLCANGTLLEDTNLTLEDIRLSFGHLSLLHIPFLSSKEIKKIWKVLPNLDILTEQILPNGLTLEDFLGDENFPRERKYLSCEALIYGLNFWADFSSIKYMEFYCCERRWNDFERNHNLPTAIDGLILFMLNSQETVEAVLLKYGANLRWLSLRGLSYQNVDLNHISELCPNLEVLSMTSVRVMGNATKQTYFSHLKELFIERVYMINGSLTAVLSSSPNLRKLKLNVRTCCLDDLQQVKNLIVEKKILEYE</sequence>
<dbReference type="GO" id="GO:0019005">
    <property type="term" value="C:SCF ubiquitin ligase complex"/>
    <property type="evidence" value="ECO:0007669"/>
    <property type="project" value="TreeGrafter"/>
</dbReference>
<feature type="domain" description="F-box/LRR-repeat protein 15/At3g58940/PEG3-like LRR" evidence="1">
    <location>
        <begin position="823"/>
        <end position="887"/>
    </location>
</feature>
<dbReference type="Pfam" id="PF24758">
    <property type="entry name" value="LRR_At5g56370"/>
    <property type="match status" value="1"/>
</dbReference>
<dbReference type="InterPro" id="IPR055411">
    <property type="entry name" value="LRR_FXL15/At3g58940/PEG3-like"/>
</dbReference>
<dbReference type="Gene3D" id="3.80.10.10">
    <property type="entry name" value="Ribonuclease Inhibitor"/>
    <property type="match status" value="2"/>
</dbReference>
<dbReference type="SUPFAM" id="SSF52058">
    <property type="entry name" value="L domain-like"/>
    <property type="match status" value="1"/>
</dbReference>
<dbReference type="AlphaFoldDB" id="A0A8S1DI96"/>
<dbReference type="OrthoDB" id="1891924at2759"/>
<dbReference type="InterPro" id="IPR032675">
    <property type="entry name" value="LRR_dom_sf"/>
</dbReference>
<evidence type="ECO:0000313" key="2">
    <source>
        <dbReference type="EMBL" id="CAB3380749.1"/>
    </source>
</evidence>